<comment type="caution">
    <text evidence="1">The sequence shown here is derived from an EMBL/GenBank/DDBJ whole genome shotgun (WGS) entry which is preliminary data.</text>
</comment>
<evidence type="ECO:0000313" key="2">
    <source>
        <dbReference type="Proteomes" id="UP000644010"/>
    </source>
</evidence>
<sequence length="157" mass="17592">MSNIKLLDSCPVNRAEQTDLANRLISPVLDGDIDPIEAVVKAKSIIEALTKFLNDDRIKDCTMSEIEKYGKETSWNGAKLAIKEVGVKYDYTDCSDPIYEDLLQQKQLLDKKIKDREVFLKSLSGRTTIVDDETGEVSTIIPPVRMASQGYSITFSK</sequence>
<accession>A0ABR7E371</accession>
<dbReference type="EMBL" id="JACOOI010000016">
    <property type="protein sequence ID" value="MBC5644215.1"/>
    <property type="molecule type" value="Genomic_DNA"/>
</dbReference>
<keyword evidence="2" id="KW-1185">Reference proteome</keyword>
<proteinExistence type="predicted"/>
<reference evidence="1 2" key="1">
    <citation type="submission" date="2020-08" db="EMBL/GenBank/DDBJ databases">
        <title>Genome public.</title>
        <authorList>
            <person name="Liu C."/>
            <person name="Sun Q."/>
        </authorList>
    </citation>
    <scope>NUCLEOTIDE SEQUENCE [LARGE SCALE GENOMIC DNA]</scope>
    <source>
        <strain evidence="1 2">BX2</strain>
    </source>
</reference>
<dbReference type="RefSeq" id="WP_186960118.1">
    <property type="nucleotide sequence ID" value="NZ_JACOOI010000016.1"/>
</dbReference>
<protein>
    <submittedName>
        <fullName evidence="1">Uncharacterized protein</fullName>
    </submittedName>
</protein>
<organism evidence="1 2">
    <name type="scientific">Parabacteroides segnis</name>
    <dbReference type="NCBI Taxonomy" id="2763058"/>
    <lineage>
        <taxon>Bacteria</taxon>
        <taxon>Pseudomonadati</taxon>
        <taxon>Bacteroidota</taxon>
        <taxon>Bacteroidia</taxon>
        <taxon>Bacteroidales</taxon>
        <taxon>Tannerellaceae</taxon>
        <taxon>Parabacteroides</taxon>
    </lineage>
</organism>
<name>A0ABR7E371_9BACT</name>
<gene>
    <name evidence="1" type="ORF">H8S77_15135</name>
</gene>
<evidence type="ECO:0000313" key="1">
    <source>
        <dbReference type="EMBL" id="MBC5644215.1"/>
    </source>
</evidence>
<dbReference type="Proteomes" id="UP000644010">
    <property type="component" value="Unassembled WGS sequence"/>
</dbReference>